<dbReference type="InterPro" id="IPR029001">
    <property type="entry name" value="ITPase-like_fam"/>
</dbReference>
<reference evidence="12" key="1">
    <citation type="submission" date="2019-11" db="EMBL/GenBank/DDBJ databases">
        <title>Microbial mats filling the niche in hypersaline microbial mats.</title>
        <authorList>
            <person name="Wong H.L."/>
            <person name="Macleod F.I."/>
            <person name="White R.A. III"/>
            <person name="Burns B.P."/>
        </authorList>
    </citation>
    <scope>NUCLEOTIDE SEQUENCE</scope>
    <source>
        <strain evidence="12">Rbin_158</strain>
    </source>
</reference>
<evidence type="ECO:0000256" key="10">
    <source>
        <dbReference type="HAMAP-Rule" id="MF_01405"/>
    </source>
</evidence>
<organism evidence="12 13">
    <name type="scientific">candidate division KSB3 bacterium</name>
    <dbReference type="NCBI Taxonomy" id="2044937"/>
    <lineage>
        <taxon>Bacteria</taxon>
        <taxon>candidate division KSB3</taxon>
    </lineage>
</organism>
<keyword evidence="6 10" id="KW-0460">Magnesium</keyword>
<dbReference type="Pfam" id="PF01725">
    <property type="entry name" value="Ham1p_like"/>
    <property type="match status" value="1"/>
</dbReference>
<dbReference type="CDD" id="cd00515">
    <property type="entry name" value="HAM1"/>
    <property type="match status" value="1"/>
</dbReference>
<dbReference type="GO" id="GO:0000166">
    <property type="term" value="F:nucleotide binding"/>
    <property type="evidence" value="ECO:0007669"/>
    <property type="project" value="UniProtKB-KW"/>
</dbReference>
<sequence length="193" mass="20746">MVVATKNQGKIREIREVLSTWACAVVPIQQLAPNFRVEEDGTTYADNAIKKAQAAASSTGSLALADDSGLEVRALNGAPGIYSARFGGVDLPQAEKNRLLLQRLVGVTDRQACFRCVLAVVSPQGRLETTEGTCEGFISTEPRGNGGFGFDPIFVVPAYQKTMAELAPDIKNAISHRARALQQLPTILQAFWA</sequence>
<comment type="catalytic activity">
    <reaction evidence="10">
        <text>ITP + H2O = IMP + diphosphate + H(+)</text>
        <dbReference type="Rhea" id="RHEA:29399"/>
        <dbReference type="ChEBI" id="CHEBI:15377"/>
        <dbReference type="ChEBI" id="CHEBI:15378"/>
        <dbReference type="ChEBI" id="CHEBI:33019"/>
        <dbReference type="ChEBI" id="CHEBI:58053"/>
        <dbReference type="ChEBI" id="CHEBI:61402"/>
        <dbReference type="EC" id="3.6.1.66"/>
    </reaction>
</comment>
<dbReference type="GO" id="GO:0009146">
    <property type="term" value="P:purine nucleoside triphosphate catabolic process"/>
    <property type="evidence" value="ECO:0007669"/>
    <property type="project" value="UniProtKB-UniRule"/>
</dbReference>
<name>A0A9D5Q4Q6_9BACT</name>
<keyword evidence="7 10" id="KW-0546">Nucleotide metabolism</keyword>
<comment type="similarity">
    <text evidence="1 10 11">Belongs to the HAM1 NTPase family.</text>
</comment>
<dbReference type="Proteomes" id="UP000649604">
    <property type="component" value="Unassembled WGS sequence"/>
</dbReference>
<evidence type="ECO:0000256" key="2">
    <source>
        <dbReference type="ARBA" id="ARBA00011738"/>
    </source>
</evidence>
<evidence type="ECO:0000256" key="9">
    <source>
        <dbReference type="ARBA" id="ARBA00052017"/>
    </source>
</evidence>
<dbReference type="NCBIfam" id="NF011397">
    <property type="entry name" value="PRK14822.1"/>
    <property type="match status" value="1"/>
</dbReference>
<comment type="cofactor">
    <cofactor evidence="10">
        <name>Mg(2+)</name>
        <dbReference type="ChEBI" id="CHEBI:18420"/>
    </cofactor>
    <text evidence="10">Binds 1 Mg(2+) ion per subunit.</text>
</comment>
<evidence type="ECO:0000256" key="11">
    <source>
        <dbReference type="RuleBase" id="RU003781"/>
    </source>
</evidence>
<dbReference type="GO" id="GO:0005829">
    <property type="term" value="C:cytosol"/>
    <property type="evidence" value="ECO:0007669"/>
    <property type="project" value="TreeGrafter"/>
</dbReference>
<dbReference type="GO" id="GO:0009117">
    <property type="term" value="P:nucleotide metabolic process"/>
    <property type="evidence" value="ECO:0007669"/>
    <property type="project" value="UniProtKB-KW"/>
</dbReference>
<dbReference type="InterPro" id="IPR002637">
    <property type="entry name" value="RdgB/HAM1"/>
</dbReference>
<comment type="subunit">
    <text evidence="2 10">Homodimer.</text>
</comment>
<dbReference type="NCBIfam" id="TIGR00042">
    <property type="entry name" value="RdgB/HAM1 family non-canonical purine NTP pyrophosphatase"/>
    <property type="match status" value="1"/>
</dbReference>
<feature type="binding site" evidence="10">
    <location>
        <position position="171"/>
    </location>
    <ligand>
        <name>substrate</name>
    </ligand>
</feature>
<keyword evidence="3 10" id="KW-0479">Metal-binding</keyword>
<comment type="function">
    <text evidence="10">Pyrophosphatase that catalyzes the hydrolysis of nucleoside triphosphates to their monophosphate derivatives, with a high preference for the non-canonical purine nucleotides XTP (xanthosine triphosphate), dITP (deoxyinosine triphosphate) and ITP. Seems to function as a house-cleaning enzyme that removes non-canonical purine nucleotides from the nucleotide pool, thus preventing their incorporation into DNA/RNA and avoiding chromosomal lesions.</text>
</comment>
<dbReference type="GO" id="GO:0017111">
    <property type="term" value="F:ribonucleoside triphosphate phosphatase activity"/>
    <property type="evidence" value="ECO:0007669"/>
    <property type="project" value="InterPro"/>
</dbReference>
<dbReference type="GO" id="GO:0036222">
    <property type="term" value="F:XTP diphosphatase activity"/>
    <property type="evidence" value="ECO:0007669"/>
    <property type="project" value="UniProtKB-UniRule"/>
</dbReference>
<keyword evidence="5 10" id="KW-0378">Hydrolase</keyword>
<dbReference type="Gene3D" id="3.90.950.10">
    <property type="match status" value="1"/>
</dbReference>
<dbReference type="AlphaFoldDB" id="A0A9D5Q4Q6"/>
<evidence type="ECO:0000256" key="7">
    <source>
        <dbReference type="ARBA" id="ARBA00023080"/>
    </source>
</evidence>
<evidence type="ECO:0000313" key="12">
    <source>
        <dbReference type="EMBL" id="MBD3323805.1"/>
    </source>
</evidence>
<dbReference type="PANTHER" id="PTHR11067">
    <property type="entry name" value="INOSINE TRIPHOSPHATE PYROPHOSPHATASE/HAM1 PROTEIN"/>
    <property type="match status" value="1"/>
</dbReference>
<dbReference type="FunFam" id="3.90.950.10:FF:000001">
    <property type="entry name" value="dITP/XTP pyrophosphatase"/>
    <property type="match status" value="1"/>
</dbReference>
<feature type="binding site" evidence="10">
    <location>
        <position position="67"/>
    </location>
    <ligand>
        <name>Mg(2+)</name>
        <dbReference type="ChEBI" id="CHEBI:18420"/>
    </ligand>
</feature>
<feature type="active site" description="Proton acceptor" evidence="10">
    <location>
        <position position="67"/>
    </location>
</feature>
<evidence type="ECO:0000256" key="5">
    <source>
        <dbReference type="ARBA" id="ARBA00022801"/>
    </source>
</evidence>
<comment type="catalytic activity">
    <reaction evidence="8 10">
        <text>dITP + H2O = dIMP + diphosphate + H(+)</text>
        <dbReference type="Rhea" id="RHEA:28342"/>
        <dbReference type="ChEBI" id="CHEBI:15377"/>
        <dbReference type="ChEBI" id="CHEBI:15378"/>
        <dbReference type="ChEBI" id="CHEBI:33019"/>
        <dbReference type="ChEBI" id="CHEBI:61194"/>
        <dbReference type="ChEBI" id="CHEBI:61382"/>
        <dbReference type="EC" id="3.6.1.66"/>
    </reaction>
</comment>
<gene>
    <name evidence="12" type="ORF">GF339_04430</name>
</gene>
<proteinExistence type="inferred from homology"/>
<dbReference type="SUPFAM" id="SSF52972">
    <property type="entry name" value="ITPase-like"/>
    <property type="match status" value="1"/>
</dbReference>
<dbReference type="InterPro" id="IPR020922">
    <property type="entry name" value="dITP/XTP_pyrophosphatase"/>
</dbReference>
<dbReference type="EMBL" id="WJJP01000136">
    <property type="protein sequence ID" value="MBD3323805.1"/>
    <property type="molecule type" value="Genomic_DNA"/>
</dbReference>
<evidence type="ECO:0000313" key="13">
    <source>
        <dbReference type="Proteomes" id="UP000649604"/>
    </source>
</evidence>
<evidence type="ECO:0000256" key="3">
    <source>
        <dbReference type="ARBA" id="ARBA00022723"/>
    </source>
</evidence>
<feature type="binding site" evidence="10">
    <location>
        <position position="68"/>
    </location>
    <ligand>
        <name>substrate</name>
    </ligand>
</feature>
<evidence type="ECO:0000256" key="6">
    <source>
        <dbReference type="ARBA" id="ARBA00022842"/>
    </source>
</evidence>
<feature type="binding site" evidence="10">
    <location>
        <begin position="5"/>
        <end position="10"/>
    </location>
    <ligand>
        <name>substrate</name>
    </ligand>
</feature>
<keyword evidence="4 10" id="KW-0547">Nucleotide-binding</keyword>
<comment type="caution">
    <text evidence="12">The sequence shown here is derived from an EMBL/GenBank/DDBJ whole genome shotgun (WGS) entry which is preliminary data.</text>
</comment>
<dbReference type="EC" id="3.6.1.66" evidence="10"/>
<protein>
    <recommendedName>
        <fullName evidence="10">dITP/XTP pyrophosphatase</fullName>
        <ecNumber evidence="10">3.6.1.66</ecNumber>
    </recommendedName>
    <alternativeName>
        <fullName evidence="10">Non-canonical purine NTP pyrophosphatase</fullName>
    </alternativeName>
    <alternativeName>
        <fullName evidence="10">Non-standard purine NTP pyrophosphatase</fullName>
    </alternativeName>
    <alternativeName>
        <fullName evidence="10">Nucleoside-triphosphate diphosphatase</fullName>
    </alternativeName>
    <alternativeName>
        <fullName evidence="10">Nucleoside-triphosphate pyrophosphatase</fullName>
        <shortName evidence="10">NTPase</shortName>
    </alternativeName>
</protein>
<feature type="binding site" evidence="10">
    <location>
        <position position="38"/>
    </location>
    <ligand>
        <name>Mg(2+)</name>
        <dbReference type="ChEBI" id="CHEBI:18420"/>
    </ligand>
</feature>
<accession>A0A9D5Q4Q6</accession>
<evidence type="ECO:0000256" key="4">
    <source>
        <dbReference type="ARBA" id="ARBA00022741"/>
    </source>
</evidence>
<evidence type="ECO:0000256" key="8">
    <source>
        <dbReference type="ARBA" id="ARBA00051875"/>
    </source>
</evidence>
<dbReference type="GO" id="GO:0035870">
    <property type="term" value="F:dITP diphosphatase activity"/>
    <property type="evidence" value="ECO:0007669"/>
    <property type="project" value="UniProtKB-UniRule"/>
</dbReference>
<dbReference type="PANTHER" id="PTHR11067:SF9">
    <property type="entry name" value="INOSINE TRIPHOSPHATE PYROPHOSPHATASE"/>
    <property type="match status" value="1"/>
</dbReference>
<dbReference type="HAMAP" id="MF_01405">
    <property type="entry name" value="Non_canon_purine_NTPase"/>
    <property type="match status" value="1"/>
</dbReference>
<dbReference type="GO" id="GO:0046872">
    <property type="term" value="F:metal ion binding"/>
    <property type="evidence" value="ECO:0007669"/>
    <property type="project" value="UniProtKB-KW"/>
</dbReference>
<feature type="binding site" evidence="10">
    <location>
        <begin position="148"/>
        <end position="151"/>
    </location>
    <ligand>
        <name>substrate</name>
    </ligand>
</feature>
<dbReference type="GO" id="GO:0036220">
    <property type="term" value="F:ITP diphosphatase activity"/>
    <property type="evidence" value="ECO:0007669"/>
    <property type="project" value="UniProtKB-UniRule"/>
</dbReference>
<evidence type="ECO:0000256" key="1">
    <source>
        <dbReference type="ARBA" id="ARBA00008023"/>
    </source>
</evidence>
<feature type="binding site" evidence="10">
    <location>
        <begin position="176"/>
        <end position="177"/>
    </location>
    <ligand>
        <name>substrate</name>
    </ligand>
</feature>
<comment type="catalytic activity">
    <reaction evidence="9 10">
        <text>XTP + H2O = XMP + diphosphate + H(+)</text>
        <dbReference type="Rhea" id="RHEA:28610"/>
        <dbReference type="ChEBI" id="CHEBI:15377"/>
        <dbReference type="ChEBI" id="CHEBI:15378"/>
        <dbReference type="ChEBI" id="CHEBI:33019"/>
        <dbReference type="ChEBI" id="CHEBI:57464"/>
        <dbReference type="ChEBI" id="CHEBI:61314"/>
        <dbReference type="EC" id="3.6.1.66"/>
    </reaction>
</comment>